<dbReference type="GO" id="GO:0000244">
    <property type="term" value="P:spliceosomal tri-snRNP complex assembly"/>
    <property type="evidence" value="ECO:0007669"/>
    <property type="project" value="InterPro"/>
</dbReference>
<dbReference type="PANTHER" id="PTHR13904:SF0">
    <property type="entry name" value="U4_U6 SMALL NUCLEAR RIBONUCLEOPROTEIN PRP31"/>
    <property type="match status" value="1"/>
</dbReference>
<sequence>MVGKINPKQKFLSDHPTIWVSNCKAFEHRRLDQGRGDYITKMATLADSFLADLDELSDNDADIVEEDDVEAGNMEEDVDGDLADIEALNFDDLDTVSKLQKTQRYNDIMEWKMHLRRAQVSKIMEWYWKMILNIS</sequence>
<dbReference type="GO" id="GO:0071011">
    <property type="term" value="C:precatalytic spliceosome"/>
    <property type="evidence" value="ECO:0007669"/>
    <property type="project" value="TreeGrafter"/>
</dbReference>
<dbReference type="PANTHER" id="PTHR13904">
    <property type="entry name" value="PRE-MRNA SPLICING FACTOR PRP31"/>
    <property type="match status" value="1"/>
</dbReference>
<protein>
    <submittedName>
        <fullName evidence="1">Uncharacterized protein</fullName>
    </submittedName>
</protein>
<dbReference type="AlphaFoldDB" id="A0A6N2MZS9"/>
<proteinExistence type="predicted"/>
<dbReference type="InterPro" id="IPR027105">
    <property type="entry name" value="Prp31"/>
</dbReference>
<gene>
    <name evidence="1" type="ORF">SVIM_LOCUS432131</name>
</gene>
<reference evidence="1" key="1">
    <citation type="submission" date="2019-03" db="EMBL/GenBank/DDBJ databases">
        <authorList>
            <person name="Mank J."/>
            <person name="Almeida P."/>
        </authorList>
    </citation>
    <scope>NUCLEOTIDE SEQUENCE</scope>
    <source>
        <strain evidence="1">78183</strain>
    </source>
</reference>
<accession>A0A6N2MZS9</accession>
<name>A0A6N2MZS9_SALVM</name>
<dbReference type="GO" id="GO:0046540">
    <property type="term" value="C:U4/U6 x U5 tri-snRNP complex"/>
    <property type="evidence" value="ECO:0007669"/>
    <property type="project" value="InterPro"/>
</dbReference>
<evidence type="ECO:0000313" key="1">
    <source>
        <dbReference type="EMBL" id="VFU58992.1"/>
    </source>
</evidence>
<dbReference type="GO" id="GO:0005687">
    <property type="term" value="C:U4 snRNP"/>
    <property type="evidence" value="ECO:0007669"/>
    <property type="project" value="TreeGrafter"/>
</dbReference>
<organism evidence="1">
    <name type="scientific">Salix viminalis</name>
    <name type="common">Common osier</name>
    <name type="synonym">Basket willow</name>
    <dbReference type="NCBI Taxonomy" id="40686"/>
    <lineage>
        <taxon>Eukaryota</taxon>
        <taxon>Viridiplantae</taxon>
        <taxon>Streptophyta</taxon>
        <taxon>Embryophyta</taxon>
        <taxon>Tracheophyta</taxon>
        <taxon>Spermatophyta</taxon>
        <taxon>Magnoliopsida</taxon>
        <taxon>eudicotyledons</taxon>
        <taxon>Gunneridae</taxon>
        <taxon>Pentapetalae</taxon>
        <taxon>rosids</taxon>
        <taxon>fabids</taxon>
        <taxon>Malpighiales</taxon>
        <taxon>Salicaceae</taxon>
        <taxon>Saliceae</taxon>
        <taxon>Salix</taxon>
    </lineage>
</organism>
<dbReference type="EMBL" id="CAADRP010002007">
    <property type="protein sequence ID" value="VFU58992.1"/>
    <property type="molecule type" value="Genomic_DNA"/>
</dbReference>